<dbReference type="PANTHER" id="PTHR43591:SF24">
    <property type="entry name" value="2-METHOXY-6-POLYPRENYL-1,4-BENZOQUINOL METHYLASE, MITOCHONDRIAL"/>
    <property type="match status" value="1"/>
</dbReference>
<protein>
    <submittedName>
        <fullName evidence="3">Class I SAM-dependent methyltransferase</fullName>
    </submittedName>
</protein>
<dbReference type="Proteomes" id="UP000264071">
    <property type="component" value="Unassembled WGS sequence"/>
</dbReference>
<dbReference type="GO" id="GO:0032259">
    <property type="term" value="P:methylation"/>
    <property type="evidence" value="ECO:0007669"/>
    <property type="project" value="UniProtKB-KW"/>
</dbReference>
<feature type="domain" description="Methyltransferase" evidence="2">
    <location>
        <begin position="58"/>
        <end position="152"/>
    </location>
</feature>
<evidence type="ECO:0000313" key="3">
    <source>
        <dbReference type="EMBL" id="HCT55715.1"/>
    </source>
</evidence>
<evidence type="ECO:0000313" key="4">
    <source>
        <dbReference type="Proteomes" id="UP000264071"/>
    </source>
</evidence>
<reference evidence="3 4" key="1">
    <citation type="journal article" date="2018" name="Nat. Biotechnol.">
        <title>A standardized bacterial taxonomy based on genome phylogeny substantially revises the tree of life.</title>
        <authorList>
            <person name="Parks D.H."/>
            <person name="Chuvochina M."/>
            <person name="Waite D.W."/>
            <person name="Rinke C."/>
            <person name="Skarshewski A."/>
            <person name="Chaumeil P.A."/>
            <person name="Hugenholtz P."/>
        </authorList>
    </citation>
    <scope>NUCLEOTIDE SEQUENCE [LARGE SCALE GENOMIC DNA]</scope>
    <source>
        <strain evidence="3">UBA8844</strain>
    </source>
</reference>
<organism evidence="3 4">
    <name type="scientific">Gemmatimonas aurantiaca</name>
    <dbReference type="NCBI Taxonomy" id="173480"/>
    <lineage>
        <taxon>Bacteria</taxon>
        <taxon>Pseudomonadati</taxon>
        <taxon>Gemmatimonadota</taxon>
        <taxon>Gemmatimonadia</taxon>
        <taxon>Gemmatimonadales</taxon>
        <taxon>Gemmatimonadaceae</taxon>
        <taxon>Gemmatimonas</taxon>
    </lineage>
</organism>
<gene>
    <name evidence="3" type="ORF">DGD08_00735</name>
</gene>
<dbReference type="GO" id="GO:0008168">
    <property type="term" value="F:methyltransferase activity"/>
    <property type="evidence" value="ECO:0007669"/>
    <property type="project" value="UniProtKB-KW"/>
</dbReference>
<keyword evidence="3" id="KW-0808">Transferase</keyword>
<dbReference type="Pfam" id="PF13649">
    <property type="entry name" value="Methyltransf_25"/>
    <property type="match status" value="1"/>
</dbReference>
<dbReference type="InterPro" id="IPR041698">
    <property type="entry name" value="Methyltransf_25"/>
</dbReference>
<name>A0A3D4V3L9_9BACT</name>
<dbReference type="PANTHER" id="PTHR43591">
    <property type="entry name" value="METHYLTRANSFERASE"/>
    <property type="match status" value="1"/>
</dbReference>
<feature type="region of interest" description="Disordered" evidence="1">
    <location>
        <begin position="1"/>
        <end position="25"/>
    </location>
</feature>
<dbReference type="AlphaFoldDB" id="A0A3D4V3L9"/>
<dbReference type="Gene3D" id="3.40.50.150">
    <property type="entry name" value="Vaccinia Virus protein VP39"/>
    <property type="match status" value="1"/>
</dbReference>
<accession>A0A3D4V3L9</accession>
<dbReference type="OMA" id="SRFGIMF"/>
<keyword evidence="3" id="KW-0489">Methyltransferase</keyword>
<proteinExistence type="predicted"/>
<dbReference type="InterPro" id="IPR029063">
    <property type="entry name" value="SAM-dependent_MTases_sf"/>
</dbReference>
<dbReference type="SUPFAM" id="SSF53335">
    <property type="entry name" value="S-adenosyl-L-methionine-dependent methyltransferases"/>
    <property type="match status" value="1"/>
</dbReference>
<comment type="caution">
    <text evidence="3">The sequence shown here is derived from an EMBL/GenBank/DDBJ whole genome shotgun (WGS) entry which is preliminary data.</text>
</comment>
<sequence>MAHQNTPQPPASNTPASFDWNGRSGEVWRDNQSRLDRMLAPYGAAAVAAASPAPGERVLDVGCGSGATSLELAARVGASGSVLGLDISEPLLSRARERVPPGVPVSFALGDAAKHALPEGTFDLLFSRFGVMFFDDPIAAFTHLRRALAPSGRLTFVCWRPFDQNDWVRLPMQAVADILPPLPLPGPHAPGPFAFGDTERVRHILTSAGFTDIDITAFDSPQVYGEADTREDAVAAALELALQVGPLSRAMAEQPPELRERAAAAVRAAFEARATDHVVTMDGAAWIVTARNAVLR</sequence>
<dbReference type="EMBL" id="DPIY01000001">
    <property type="protein sequence ID" value="HCT55715.1"/>
    <property type="molecule type" value="Genomic_DNA"/>
</dbReference>
<evidence type="ECO:0000259" key="2">
    <source>
        <dbReference type="Pfam" id="PF13649"/>
    </source>
</evidence>
<dbReference type="CDD" id="cd02440">
    <property type="entry name" value="AdoMet_MTases"/>
    <property type="match status" value="1"/>
</dbReference>
<evidence type="ECO:0000256" key="1">
    <source>
        <dbReference type="SAM" id="MobiDB-lite"/>
    </source>
</evidence>